<feature type="domain" description="Thiamine pyrophosphate enzyme N-terminal TPP-binding" evidence="6">
    <location>
        <begin position="10"/>
        <end position="124"/>
    </location>
</feature>
<dbReference type="CDD" id="cd07035">
    <property type="entry name" value="TPP_PYR_POX_like"/>
    <property type="match status" value="1"/>
</dbReference>
<evidence type="ECO:0000256" key="1">
    <source>
        <dbReference type="ARBA" id="ARBA00007812"/>
    </source>
</evidence>
<dbReference type="GO" id="GO:0009097">
    <property type="term" value="P:isoleucine biosynthetic process"/>
    <property type="evidence" value="ECO:0007669"/>
    <property type="project" value="TreeGrafter"/>
</dbReference>
<dbReference type="GO" id="GO:0000287">
    <property type="term" value="F:magnesium ion binding"/>
    <property type="evidence" value="ECO:0007669"/>
    <property type="project" value="InterPro"/>
</dbReference>
<dbReference type="EMBL" id="WUMK01000010">
    <property type="protein sequence ID" value="MXN48351.1"/>
    <property type="molecule type" value="Genomic_DNA"/>
</dbReference>
<dbReference type="PANTHER" id="PTHR18968">
    <property type="entry name" value="THIAMINE PYROPHOSPHATE ENZYMES"/>
    <property type="match status" value="1"/>
</dbReference>
<evidence type="ECO:0000259" key="6">
    <source>
        <dbReference type="Pfam" id="PF02776"/>
    </source>
</evidence>
<dbReference type="InterPro" id="IPR045229">
    <property type="entry name" value="TPP_enz"/>
</dbReference>
<dbReference type="SUPFAM" id="SSF52467">
    <property type="entry name" value="DHS-like NAD/FAD-binding domain"/>
    <property type="match status" value="1"/>
</dbReference>
<evidence type="ECO:0000256" key="2">
    <source>
        <dbReference type="ARBA" id="ARBA00023052"/>
    </source>
</evidence>
<dbReference type="Proteomes" id="UP000435802">
    <property type="component" value="Unassembled WGS sequence"/>
</dbReference>
<comment type="similarity">
    <text evidence="1 3">Belongs to the TPP enzyme family.</text>
</comment>
<dbReference type="FunFam" id="3.40.50.970:FF:000007">
    <property type="entry name" value="Acetolactate synthase"/>
    <property type="match status" value="1"/>
</dbReference>
<dbReference type="InterPro" id="IPR012000">
    <property type="entry name" value="Thiamin_PyroP_enz_cen_dom"/>
</dbReference>
<evidence type="ECO:0000259" key="5">
    <source>
        <dbReference type="Pfam" id="PF02775"/>
    </source>
</evidence>
<name>A0A6N8SI16_9HYPH</name>
<proteinExistence type="inferred from homology"/>
<keyword evidence="8" id="KW-1185">Reference proteome</keyword>
<dbReference type="Pfam" id="PF02776">
    <property type="entry name" value="TPP_enzyme_N"/>
    <property type="match status" value="1"/>
</dbReference>
<dbReference type="Pfam" id="PF00205">
    <property type="entry name" value="TPP_enzyme_M"/>
    <property type="match status" value="1"/>
</dbReference>
<gene>
    <name evidence="7" type="ORF">GR138_24365</name>
</gene>
<dbReference type="Pfam" id="PF02775">
    <property type="entry name" value="TPP_enzyme_C"/>
    <property type="match status" value="1"/>
</dbReference>
<dbReference type="OrthoDB" id="4494979at2"/>
<dbReference type="GO" id="GO:0047435">
    <property type="term" value="F:5-guanidino-2-oxopentanoate decarboxylase activity"/>
    <property type="evidence" value="ECO:0007669"/>
    <property type="project" value="UniProtKB-EC"/>
</dbReference>
<dbReference type="InterPro" id="IPR029035">
    <property type="entry name" value="DHS-like_NAD/FAD-binding_dom"/>
</dbReference>
<dbReference type="GO" id="GO:0030976">
    <property type="term" value="F:thiamine pyrophosphate binding"/>
    <property type="evidence" value="ECO:0007669"/>
    <property type="project" value="InterPro"/>
</dbReference>
<dbReference type="NCBIfam" id="NF005712">
    <property type="entry name" value="PRK07524.1"/>
    <property type="match status" value="1"/>
</dbReference>
<dbReference type="SUPFAM" id="SSF52518">
    <property type="entry name" value="Thiamin diphosphate-binding fold (THDP-binding)"/>
    <property type="match status" value="2"/>
</dbReference>
<sequence>MMNETISCGSRLMQILKAYGVDTVFGMPGVHTLEAYRGMDAAGIRHIGVRHEQGAGFMADGYARMSGKPGVCVLISGPGVTNAATPIGQAYSDSVPMLVITSVAANKDLGMGRGTLHEITDQSAVTRPLTAFSETATNPEQVREYIARAFALFESGRPRPVHVSIPLDVFKAPDDRPASRRTTARRRAPDATQVETAAAILNAAKRPVILAGGGAVSAATEVRALAEKIGAAVVPTIAAKGILPDDHPLALEVTADRGATQAFVRDADAVLLIGTELAEPDIWLDGPLPMVGRLIRIDIDPATLVRDYDVDVAMEADAKLAVAAITERVSPAKGFKDSNAIAELRATERDGLTPLEQKHVRVLDSLRNAIPDDGVIYTDMTQLAYTGYAFFRSALPRTWHFPAGFGTLGYALPAAIGGKIASPETPVAVIVGDGGFQFTLQELGTAVENKLPLAIILWNNDSLAQIRDGMIVRDIPTIGVNQHNPDFVKLAEAYGCRTAEPESFEELEAAVKTAFGAGGPTVIHLRENAPFLATGETTSTAKP</sequence>
<dbReference type="AlphaFoldDB" id="A0A6N8SI16"/>
<evidence type="ECO:0000259" key="4">
    <source>
        <dbReference type="Pfam" id="PF00205"/>
    </source>
</evidence>
<evidence type="ECO:0000313" key="8">
    <source>
        <dbReference type="Proteomes" id="UP000435802"/>
    </source>
</evidence>
<feature type="domain" description="Thiamine pyrophosphate enzyme TPP-binding" evidence="5">
    <location>
        <begin position="380"/>
        <end position="524"/>
    </location>
</feature>
<dbReference type="InterPro" id="IPR011766">
    <property type="entry name" value="TPP_enzyme_TPP-bd"/>
</dbReference>
<dbReference type="Gene3D" id="3.40.50.970">
    <property type="match status" value="2"/>
</dbReference>
<keyword evidence="7" id="KW-0456">Lyase</keyword>
<keyword evidence="2 3" id="KW-0786">Thiamine pyrophosphate</keyword>
<dbReference type="Gene3D" id="3.40.50.1220">
    <property type="entry name" value="TPP-binding domain"/>
    <property type="match status" value="1"/>
</dbReference>
<feature type="domain" description="Thiamine pyrophosphate enzyme central" evidence="4">
    <location>
        <begin position="194"/>
        <end position="324"/>
    </location>
</feature>
<organism evidence="7 8">
    <name type="scientific">Shinella kummerowiae</name>
    <dbReference type="NCBI Taxonomy" id="417745"/>
    <lineage>
        <taxon>Bacteria</taxon>
        <taxon>Pseudomonadati</taxon>
        <taxon>Pseudomonadota</taxon>
        <taxon>Alphaproteobacteria</taxon>
        <taxon>Hyphomicrobiales</taxon>
        <taxon>Rhizobiaceae</taxon>
        <taxon>Shinella</taxon>
    </lineage>
</organism>
<evidence type="ECO:0000256" key="3">
    <source>
        <dbReference type="RuleBase" id="RU362132"/>
    </source>
</evidence>
<comment type="caution">
    <text evidence="7">The sequence shown here is derived from an EMBL/GenBank/DDBJ whole genome shotgun (WGS) entry which is preliminary data.</text>
</comment>
<dbReference type="CDD" id="cd00568">
    <property type="entry name" value="TPP_enzymes"/>
    <property type="match status" value="1"/>
</dbReference>
<dbReference type="GO" id="GO:0050660">
    <property type="term" value="F:flavin adenine dinucleotide binding"/>
    <property type="evidence" value="ECO:0007669"/>
    <property type="project" value="TreeGrafter"/>
</dbReference>
<dbReference type="EC" id="4.1.1.75" evidence="7"/>
<dbReference type="GO" id="GO:0003984">
    <property type="term" value="F:acetolactate synthase activity"/>
    <property type="evidence" value="ECO:0007669"/>
    <property type="project" value="TreeGrafter"/>
</dbReference>
<dbReference type="GO" id="GO:0009099">
    <property type="term" value="P:L-valine biosynthetic process"/>
    <property type="evidence" value="ECO:0007669"/>
    <property type="project" value="TreeGrafter"/>
</dbReference>
<dbReference type="InterPro" id="IPR029061">
    <property type="entry name" value="THDP-binding"/>
</dbReference>
<evidence type="ECO:0000313" key="7">
    <source>
        <dbReference type="EMBL" id="MXN48351.1"/>
    </source>
</evidence>
<dbReference type="PANTHER" id="PTHR18968:SF13">
    <property type="entry name" value="ACETOLACTATE SYNTHASE CATALYTIC SUBUNIT, MITOCHONDRIAL"/>
    <property type="match status" value="1"/>
</dbReference>
<dbReference type="InterPro" id="IPR012001">
    <property type="entry name" value="Thiamin_PyroP_enz_TPP-bd_dom"/>
</dbReference>
<protein>
    <submittedName>
        <fullName evidence="7">5-guanidino-2-oxopentanoate decarboxylase</fullName>
        <ecNumber evidence="7">4.1.1.75</ecNumber>
    </submittedName>
</protein>
<reference evidence="7 8" key="1">
    <citation type="submission" date="2019-12" db="EMBL/GenBank/DDBJ databases">
        <title>Shinella kummerowiae sp. nov., a symbiotic bacterium isolated from root nodules of the herbal legume Kummerowia stipulacea.</title>
        <authorList>
            <person name="Gao J."/>
        </authorList>
    </citation>
    <scope>NUCLEOTIDE SEQUENCE [LARGE SCALE GENOMIC DNA]</scope>
    <source>
        <strain evidence="7 8">CCBAU 25048</strain>
    </source>
</reference>
<accession>A0A6N8SI16</accession>
<dbReference type="GO" id="GO:0005948">
    <property type="term" value="C:acetolactate synthase complex"/>
    <property type="evidence" value="ECO:0007669"/>
    <property type="project" value="TreeGrafter"/>
</dbReference>